<keyword evidence="2" id="KW-1185">Reference proteome</keyword>
<accession>A0A143DDA4</accession>
<dbReference type="EMBL" id="CP014525">
    <property type="protein sequence ID" value="AMW34714.1"/>
    <property type="molecule type" value="Genomic_DNA"/>
</dbReference>
<reference evidence="1 2" key="1">
    <citation type="submission" date="2016-02" db="EMBL/GenBank/DDBJ databases">
        <title>Complete Genome of H5569, the type strain of the newly described species Haematospirillium jordaniae.</title>
        <authorList>
            <person name="Nicholson A.C."/>
            <person name="Humrighouse B.W."/>
            <person name="Loparov V."/>
            <person name="McQuiston J.R."/>
        </authorList>
    </citation>
    <scope>NUCLEOTIDE SEQUENCE [LARGE SCALE GENOMIC DNA]</scope>
    <source>
        <strain evidence="1 2">H5569</strain>
    </source>
</reference>
<dbReference type="RefSeq" id="WP_066134438.1">
    <property type="nucleotide sequence ID" value="NZ_JAAVSS010000004.1"/>
</dbReference>
<dbReference type="Proteomes" id="UP000076066">
    <property type="component" value="Chromosome"/>
</dbReference>
<sequence>MITPFNTRIEFIDEVAREGQQRKLKHPSPLLWALGLAHHWKRLLDDDRFDSLTEIAAADDMNISQACRIAKLAYLDPKIIYATLGPGSKIALEHFIRGGDLPTEWRAQRARRGLHQ</sequence>
<protein>
    <submittedName>
        <fullName evidence="1">Uncharacterized protein</fullName>
    </submittedName>
</protein>
<evidence type="ECO:0000313" key="2">
    <source>
        <dbReference type="Proteomes" id="UP000076066"/>
    </source>
</evidence>
<dbReference type="KEGG" id="hjo:AY555_05445"/>
<name>A0A143DDA4_9PROT</name>
<proteinExistence type="predicted"/>
<evidence type="ECO:0000313" key="1">
    <source>
        <dbReference type="EMBL" id="AMW34714.1"/>
    </source>
</evidence>
<dbReference type="AlphaFoldDB" id="A0A143DDA4"/>
<organism evidence="1 2">
    <name type="scientific">Haematospirillum jordaniae</name>
    <dbReference type="NCBI Taxonomy" id="1549855"/>
    <lineage>
        <taxon>Bacteria</taxon>
        <taxon>Pseudomonadati</taxon>
        <taxon>Pseudomonadota</taxon>
        <taxon>Alphaproteobacteria</taxon>
        <taxon>Rhodospirillales</taxon>
        <taxon>Novispirillaceae</taxon>
        <taxon>Haematospirillum</taxon>
    </lineage>
</organism>
<gene>
    <name evidence="1" type="ORF">AY555_05445</name>
</gene>